<evidence type="ECO:0000256" key="3">
    <source>
        <dbReference type="ARBA" id="ARBA00022806"/>
    </source>
</evidence>
<dbReference type="Pfam" id="PF00270">
    <property type="entry name" value="DEAD"/>
    <property type="match status" value="1"/>
</dbReference>
<evidence type="ECO:0000313" key="7">
    <source>
        <dbReference type="EMBL" id="PRY67268.1"/>
    </source>
</evidence>
<evidence type="ECO:0000256" key="1">
    <source>
        <dbReference type="ARBA" id="ARBA00022741"/>
    </source>
</evidence>
<dbReference type="Pfam" id="PF21010">
    <property type="entry name" value="HA2_C"/>
    <property type="match status" value="1"/>
</dbReference>
<dbReference type="InterPro" id="IPR011709">
    <property type="entry name" value="DEAD-box_helicase_OB_fold"/>
</dbReference>
<dbReference type="PROSITE" id="PS51192">
    <property type="entry name" value="HELICASE_ATP_BIND_1"/>
    <property type="match status" value="1"/>
</dbReference>
<dbReference type="GO" id="GO:0003724">
    <property type="term" value="F:RNA helicase activity"/>
    <property type="evidence" value="ECO:0007669"/>
    <property type="project" value="InterPro"/>
</dbReference>
<dbReference type="GO" id="GO:0016787">
    <property type="term" value="F:hydrolase activity"/>
    <property type="evidence" value="ECO:0007669"/>
    <property type="project" value="UniProtKB-KW"/>
</dbReference>
<dbReference type="InterPro" id="IPR011545">
    <property type="entry name" value="DEAD/DEAH_box_helicase_dom"/>
</dbReference>
<evidence type="ECO:0000259" key="5">
    <source>
        <dbReference type="PROSITE" id="PS51192"/>
    </source>
</evidence>
<dbReference type="RefSeq" id="WP_106213827.1">
    <property type="nucleotide sequence ID" value="NZ_PVTL01000007.1"/>
</dbReference>
<dbReference type="Pfam" id="PF11898">
    <property type="entry name" value="DUF3418"/>
    <property type="match status" value="1"/>
</dbReference>
<accession>A0A2T0VB21</accession>
<keyword evidence="8" id="KW-1185">Reference proteome</keyword>
<dbReference type="Proteomes" id="UP000237983">
    <property type="component" value="Unassembled WGS sequence"/>
</dbReference>
<dbReference type="PANTHER" id="PTHR18934:SF99">
    <property type="entry name" value="ATP-DEPENDENT RNA HELICASE DHX37-RELATED"/>
    <property type="match status" value="1"/>
</dbReference>
<protein>
    <submittedName>
        <fullName evidence="7">ATP-dependent helicase HrpA</fullName>
    </submittedName>
</protein>
<dbReference type="SMART" id="SM00382">
    <property type="entry name" value="AAA"/>
    <property type="match status" value="1"/>
</dbReference>
<dbReference type="InterPro" id="IPR003593">
    <property type="entry name" value="AAA+_ATPase"/>
</dbReference>
<evidence type="ECO:0000256" key="2">
    <source>
        <dbReference type="ARBA" id="ARBA00022801"/>
    </source>
</evidence>
<dbReference type="Gene3D" id="1.20.120.1080">
    <property type="match status" value="1"/>
</dbReference>
<dbReference type="NCBIfam" id="NF008348">
    <property type="entry name" value="PRK11131.1"/>
    <property type="match status" value="1"/>
</dbReference>
<dbReference type="InterPro" id="IPR001650">
    <property type="entry name" value="Helicase_C-like"/>
</dbReference>
<proteinExistence type="predicted"/>
<feature type="domain" description="Helicase ATP-binding" evidence="5">
    <location>
        <begin position="31"/>
        <end position="191"/>
    </location>
</feature>
<dbReference type="Gene3D" id="3.40.50.300">
    <property type="entry name" value="P-loop containing nucleotide triphosphate hydrolases"/>
    <property type="match status" value="2"/>
</dbReference>
<comment type="caution">
    <text evidence="7">The sequence shown here is derived from an EMBL/GenBank/DDBJ whole genome shotgun (WGS) entry which is preliminary data.</text>
</comment>
<dbReference type="SMART" id="SM00847">
    <property type="entry name" value="HA2"/>
    <property type="match status" value="1"/>
</dbReference>
<dbReference type="Pfam" id="PF00271">
    <property type="entry name" value="Helicase_C"/>
    <property type="match status" value="1"/>
</dbReference>
<name>A0A2T0VB21_9MICO</name>
<keyword evidence="2" id="KW-0378">Hydrolase</keyword>
<dbReference type="SUPFAM" id="SSF52540">
    <property type="entry name" value="P-loop containing nucleoside triphosphate hydrolases"/>
    <property type="match status" value="1"/>
</dbReference>
<organism evidence="7 8">
    <name type="scientific">Glaciihabitans tibetensis</name>
    <dbReference type="NCBI Taxonomy" id="1266600"/>
    <lineage>
        <taxon>Bacteria</taxon>
        <taxon>Bacillati</taxon>
        <taxon>Actinomycetota</taxon>
        <taxon>Actinomycetes</taxon>
        <taxon>Micrococcales</taxon>
        <taxon>Microbacteriaceae</taxon>
        <taxon>Glaciihabitans</taxon>
    </lineage>
</organism>
<feature type="domain" description="Helicase C-terminal" evidence="6">
    <location>
        <begin position="230"/>
        <end position="401"/>
    </location>
</feature>
<reference evidence="7 8" key="1">
    <citation type="submission" date="2018-03" db="EMBL/GenBank/DDBJ databases">
        <title>Genomic Encyclopedia of Type Strains, Phase III (KMG-III): the genomes of soil and plant-associated and newly described type strains.</title>
        <authorList>
            <person name="Whitman W."/>
        </authorList>
    </citation>
    <scope>NUCLEOTIDE SEQUENCE [LARGE SCALE GENOMIC DNA]</scope>
    <source>
        <strain evidence="7 8">CGMCC 1.12484</strain>
    </source>
</reference>
<dbReference type="InterPro" id="IPR007502">
    <property type="entry name" value="Helicase-assoc_dom"/>
</dbReference>
<dbReference type="InterPro" id="IPR014001">
    <property type="entry name" value="Helicase_ATP-bd"/>
</dbReference>
<dbReference type="InterPro" id="IPR048333">
    <property type="entry name" value="HA2_WH"/>
</dbReference>
<keyword evidence="4" id="KW-0067">ATP-binding</keyword>
<dbReference type="SMART" id="SM00487">
    <property type="entry name" value="DEXDc"/>
    <property type="match status" value="1"/>
</dbReference>
<evidence type="ECO:0000313" key="8">
    <source>
        <dbReference type="Proteomes" id="UP000237983"/>
    </source>
</evidence>
<evidence type="ECO:0000259" key="6">
    <source>
        <dbReference type="PROSITE" id="PS51194"/>
    </source>
</evidence>
<dbReference type="FunFam" id="3.40.50.300:FF:001922">
    <property type="entry name" value="DEAH (Asp-Glu-Ala-His) box polypeptide 29"/>
    <property type="match status" value="1"/>
</dbReference>
<dbReference type="InterPro" id="IPR024590">
    <property type="entry name" value="HrpA_C"/>
</dbReference>
<dbReference type="EMBL" id="PVTL01000007">
    <property type="protein sequence ID" value="PRY67268.1"/>
    <property type="molecule type" value="Genomic_DNA"/>
</dbReference>
<keyword evidence="1" id="KW-0547">Nucleotide-binding</keyword>
<dbReference type="OrthoDB" id="9805617at2"/>
<dbReference type="GO" id="GO:0005524">
    <property type="term" value="F:ATP binding"/>
    <property type="evidence" value="ECO:0007669"/>
    <property type="project" value="UniProtKB-KW"/>
</dbReference>
<gene>
    <name evidence="7" type="ORF">B0I08_107164</name>
</gene>
<dbReference type="NCBIfam" id="TIGR01967">
    <property type="entry name" value="DEAH_box_HrpA"/>
    <property type="match status" value="1"/>
</dbReference>
<dbReference type="InterPro" id="IPR010222">
    <property type="entry name" value="RNA_helicase_HrpA"/>
</dbReference>
<dbReference type="PANTHER" id="PTHR18934">
    <property type="entry name" value="ATP-DEPENDENT RNA HELICASE"/>
    <property type="match status" value="1"/>
</dbReference>
<dbReference type="PROSITE" id="PS51194">
    <property type="entry name" value="HELICASE_CTER"/>
    <property type="match status" value="1"/>
</dbReference>
<dbReference type="InterPro" id="IPR027417">
    <property type="entry name" value="P-loop_NTPase"/>
</dbReference>
<dbReference type="Pfam" id="PF04408">
    <property type="entry name" value="WHD_HA2"/>
    <property type="match status" value="1"/>
</dbReference>
<keyword evidence="3 7" id="KW-0347">Helicase</keyword>
<dbReference type="AlphaFoldDB" id="A0A2T0VB21"/>
<evidence type="ECO:0000256" key="4">
    <source>
        <dbReference type="ARBA" id="ARBA00022840"/>
    </source>
</evidence>
<dbReference type="CDD" id="cd18791">
    <property type="entry name" value="SF2_C_RHA"/>
    <property type="match status" value="1"/>
</dbReference>
<dbReference type="GO" id="GO:0003723">
    <property type="term" value="F:RNA binding"/>
    <property type="evidence" value="ECO:0007669"/>
    <property type="project" value="TreeGrafter"/>
</dbReference>
<sequence>MSSPNPLPQTELPVITYPEDLPVSQRRQDIADIISANQVVIIAGETGSGKTTQLPKILLELGRTSIGHTQPRRIAARTIAERIAEELGQEVGDLVGYQVRFTDRVGKNTRIKLMTDGILLNEIHRDRLLRKYDAIIIDEAHERSLTIDFLLGYLKQLLPRRPDLKVIVTSATIDPESFSKHFEGAPIIEVTGRTYPVEVRYRPLVAEAIETDDPDEVPAKDAVDRDYLEGINAALDELARESSGDVLVFLSGENEIRDAEDSIRGRNLPHTEVLPLYGRLSAADQHKVFQPSNSAGTRRRIVLATNVAETSLTVPGIKYVIDAGTARISRYSVRSKIQRLPIEAISQASANQRSGRSGRTSAGIAIRLYSEEDFTKRPEFTEPEILRTNLAAVILQMISLGLGDIAKFPFLQPPDSRGIKDGLDLLRELGAVTAASKDADPQITRIGKQLSQLPIDPRLARMVLESKQHGTTREVIAIVAALSIQDPRERPLERRAQADQQHARFNDVTSDFLTLLNLWNYLEEKQAELSSSAFRRLCKAEYLNYLRIREWQDVYRQLTRQVKQLGLHLGSPSANPDGIHRSLLAGLLSQIGIRDAVKRDYVGARQVRFVIFPGSSVNKKQPAAVMSAELVETSRLFARMNASIDPAWAEPIAGDLLKRSYSEPHWEKKQGAAVAWERVTLYGVPIILKRRAQFVRIDPAYARELFIRHALVEGEWPTDPKNDRNYDFDRANRALRAELAELEERTRRRDILFDDEAVFEFYHRRIPEDVHSVRSFEGWWRKVRKDTPDLLAMTAENLAGDNTTVDEDAFPTTWQQGDQRLSLTYRFEPGAEDDGVTVQIPLAVLARLSPAGFDWQVPGLREDLVTGLIKSLPKAIRRNVVPANDWANRLLEALPTTDPEELEQMSLTEFLAQTIQRKTYTPVTVEDFEQERVPAHLRMTFAVINDRGQEIARSKDLPSLQQKLKTRVRESLAVASTPHALERDGITAWDFDELPKLVDTRRAGTVIRAYPALVDRGTSISIRLMSTPTDQARASAAGIRRLLLLGIPSPLGYVREHLSQAEKLALATSPYQNIQALFDDCLVATVDAGLREHSPDALIWTRDEFEAARLAISAGLVEGLYATVTTVTSTMAAYRDAERALRSSTTMSALPALSDAREQLAGLIYPGFISRTGTTQLRHLPRYLRGITSRMEKLPSDIARDHVWMTQVKAATAKYTAAKGAIPLPAEAPENLVRVRWLLEEFRVSLFAQHLGTAESVSVQRIQKALLG</sequence>
<dbReference type="FunFam" id="1.20.120.1080:FF:000005">
    <property type="entry name" value="ATP-dependent helicase HrpA"/>
    <property type="match status" value="1"/>
</dbReference>
<dbReference type="Pfam" id="PF07717">
    <property type="entry name" value="OB_NTP_bind"/>
    <property type="match status" value="1"/>
</dbReference>
<dbReference type="SMART" id="SM00490">
    <property type="entry name" value="HELICc"/>
    <property type="match status" value="1"/>
</dbReference>